<dbReference type="PANTHER" id="PTHR33577:SF1">
    <property type="entry name" value="HEME HALOPEROXIDASE FAMILY PROFILE DOMAIN-CONTAINING PROTEIN"/>
    <property type="match status" value="1"/>
</dbReference>
<evidence type="ECO:0000256" key="5">
    <source>
        <dbReference type="ARBA" id="ARBA00023002"/>
    </source>
</evidence>
<keyword evidence="2 10" id="KW-0575">Peroxidase</keyword>
<keyword evidence="11" id="KW-1185">Reference proteome</keyword>
<keyword evidence="3" id="KW-0349">Heme</keyword>
<keyword evidence="5" id="KW-0560">Oxidoreductase</keyword>
<dbReference type="AlphaFoldDB" id="A0A6A6QIP7"/>
<evidence type="ECO:0000256" key="8">
    <source>
        <dbReference type="SAM" id="SignalP"/>
    </source>
</evidence>
<name>A0A6A6QIP7_9PEZI</name>
<evidence type="ECO:0000313" key="11">
    <source>
        <dbReference type="Proteomes" id="UP000799750"/>
    </source>
</evidence>
<proteinExistence type="inferred from homology"/>
<evidence type="ECO:0000256" key="4">
    <source>
        <dbReference type="ARBA" id="ARBA00022723"/>
    </source>
</evidence>
<dbReference type="OrthoDB" id="407298at2759"/>
<evidence type="ECO:0000256" key="3">
    <source>
        <dbReference type="ARBA" id="ARBA00022617"/>
    </source>
</evidence>
<keyword evidence="6" id="KW-0408">Iron</keyword>
<evidence type="ECO:0000259" key="9">
    <source>
        <dbReference type="PROSITE" id="PS51405"/>
    </source>
</evidence>
<keyword evidence="4" id="KW-0479">Metal-binding</keyword>
<feature type="chain" id="PRO_5025621996" evidence="8">
    <location>
        <begin position="22"/>
        <end position="417"/>
    </location>
</feature>
<evidence type="ECO:0000256" key="7">
    <source>
        <dbReference type="ARBA" id="ARBA00025795"/>
    </source>
</evidence>
<gene>
    <name evidence="10" type="ORF">BU16DRAFT_565547</name>
</gene>
<comment type="cofactor">
    <cofactor evidence="1">
        <name>heme b</name>
        <dbReference type="ChEBI" id="CHEBI:60344"/>
    </cofactor>
</comment>
<dbReference type="Proteomes" id="UP000799750">
    <property type="component" value="Unassembled WGS sequence"/>
</dbReference>
<dbReference type="GO" id="GO:0004601">
    <property type="term" value="F:peroxidase activity"/>
    <property type="evidence" value="ECO:0007669"/>
    <property type="project" value="UniProtKB-KW"/>
</dbReference>
<evidence type="ECO:0000256" key="6">
    <source>
        <dbReference type="ARBA" id="ARBA00023004"/>
    </source>
</evidence>
<evidence type="ECO:0000313" key="10">
    <source>
        <dbReference type="EMBL" id="KAF2491850.1"/>
    </source>
</evidence>
<reference evidence="10" key="1">
    <citation type="journal article" date="2020" name="Stud. Mycol.">
        <title>101 Dothideomycetes genomes: a test case for predicting lifestyles and emergence of pathogens.</title>
        <authorList>
            <person name="Haridas S."/>
            <person name="Albert R."/>
            <person name="Binder M."/>
            <person name="Bloem J."/>
            <person name="Labutti K."/>
            <person name="Salamov A."/>
            <person name="Andreopoulos B."/>
            <person name="Baker S."/>
            <person name="Barry K."/>
            <person name="Bills G."/>
            <person name="Bluhm B."/>
            <person name="Cannon C."/>
            <person name="Castanera R."/>
            <person name="Culley D."/>
            <person name="Daum C."/>
            <person name="Ezra D."/>
            <person name="Gonzalez J."/>
            <person name="Henrissat B."/>
            <person name="Kuo A."/>
            <person name="Liang C."/>
            <person name="Lipzen A."/>
            <person name="Lutzoni F."/>
            <person name="Magnuson J."/>
            <person name="Mondo S."/>
            <person name="Nolan M."/>
            <person name="Ohm R."/>
            <person name="Pangilinan J."/>
            <person name="Park H.-J."/>
            <person name="Ramirez L."/>
            <person name="Alfaro M."/>
            <person name="Sun H."/>
            <person name="Tritt A."/>
            <person name="Yoshinaga Y."/>
            <person name="Zwiers L.-H."/>
            <person name="Turgeon B."/>
            <person name="Goodwin S."/>
            <person name="Spatafora J."/>
            <person name="Crous P."/>
            <person name="Grigoriev I."/>
        </authorList>
    </citation>
    <scope>NUCLEOTIDE SEQUENCE</scope>
    <source>
        <strain evidence="10">CBS 269.34</strain>
    </source>
</reference>
<evidence type="ECO:0000256" key="1">
    <source>
        <dbReference type="ARBA" id="ARBA00001970"/>
    </source>
</evidence>
<dbReference type="EMBL" id="MU004195">
    <property type="protein sequence ID" value="KAF2491850.1"/>
    <property type="molecule type" value="Genomic_DNA"/>
</dbReference>
<dbReference type="PROSITE" id="PS51405">
    <property type="entry name" value="HEME_HALOPEROXIDASE"/>
    <property type="match status" value="1"/>
</dbReference>
<protein>
    <submittedName>
        <fullName evidence="10">Cloroperoxidase</fullName>
    </submittedName>
</protein>
<organism evidence="10 11">
    <name type="scientific">Lophium mytilinum</name>
    <dbReference type="NCBI Taxonomy" id="390894"/>
    <lineage>
        <taxon>Eukaryota</taxon>
        <taxon>Fungi</taxon>
        <taxon>Dikarya</taxon>
        <taxon>Ascomycota</taxon>
        <taxon>Pezizomycotina</taxon>
        <taxon>Dothideomycetes</taxon>
        <taxon>Pleosporomycetidae</taxon>
        <taxon>Mytilinidiales</taxon>
        <taxon>Mytilinidiaceae</taxon>
        <taxon>Lophium</taxon>
    </lineage>
</organism>
<accession>A0A6A6QIP7</accession>
<dbReference type="Pfam" id="PF01328">
    <property type="entry name" value="Peroxidase_2"/>
    <property type="match status" value="1"/>
</dbReference>
<keyword evidence="8" id="KW-0732">Signal</keyword>
<sequence length="417" mass="46208">MKLVTLGVFSAVQLFVGQASAVEFDARAQLVDVTRKHQFQPPGVGDLRGPCPALNALANHGFIPHNGIATIDEIVNASMNVFGLGYDLAHLAAIYGTAMSVSTDLSHMSIGGPAPLGSTPANSSVILLVNPGGLDTTHAAFEHDCSATRIDKYIADNGDASTMSLDLFKDLYYRQQGLPDEQVDYNLAIMNDHRMQRTIDSENQNPNFFISPFAGLMHIGASHGLVWQCFSNHSAKYPEGRLDRETLMSFYGVERSHEFVGEHLIYKPGWEQIPVEWYRRALSDPYTALHTSDDLLAAASQHPDLIDKYSMGGNVNGVNTFTVLEADSLTNGAYKRSELRNDHNLVCLGLIAGLLLSPEYLREYYVDYEHNVWPTLMMRLPPLFTDLNCKGVDSVEPRLLDMYPGYNMSLPHNIWRA</sequence>
<dbReference type="SUPFAM" id="SSF47571">
    <property type="entry name" value="Cloroperoxidase"/>
    <property type="match status" value="1"/>
</dbReference>
<comment type="similarity">
    <text evidence="7">Belongs to the chloroperoxidase family.</text>
</comment>
<dbReference type="PANTHER" id="PTHR33577">
    <property type="entry name" value="STERIGMATOCYSTIN BIOSYNTHESIS PEROXIDASE STCC-RELATED"/>
    <property type="match status" value="1"/>
</dbReference>
<evidence type="ECO:0000256" key="2">
    <source>
        <dbReference type="ARBA" id="ARBA00022559"/>
    </source>
</evidence>
<dbReference type="InterPro" id="IPR000028">
    <property type="entry name" value="Chloroperoxidase"/>
</dbReference>
<dbReference type="GO" id="GO:0046872">
    <property type="term" value="F:metal ion binding"/>
    <property type="evidence" value="ECO:0007669"/>
    <property type="project" value="UniProtKB-KW"/>
</dbReference>
<feature type="domain" description="Heme haloperoxidase family profile" evidence="9">
    <location>
        <begin position="35"/>
        <end position="297"/>
    </location>
</feature>
<dbReference type="Gene3D" id="1.10.489.10">
    <property type="entry name" value="Chloroperoxidase-like"/>
    <property type="match status" value="1"/>
</dbReference>
<dbReference type="InterPro" id="IPR036851">
    <property type="entry name" value="Chloroperoxidase-like_sf"/>
</dbReference>
<feature type="signal peptide" evidence="8">
    <location>
        <begin position="1"/>
        <end position="21"/>
    </location>
</feature>